<sequence>MSSSIMAFLASLSLAISGVPRFEPAPCPATVEAGERIDCGFLVVPENRSKAESRSIRLPVMRLRSRAERPAKDPLLFMPGGPGVSAVARLRSGKKNLLLDERDLIVLEQRGVKMAQPALECPEINTLKGEMAAGRLRGASAQNALTKAAGRCRATLTASGVDLDGYTTTATADDIEDLRKVLGYETWNLQGLSYSTRLMLTVLRRHPAGVRSVILDSVLPPEVNFDEVAAVNLLRSLDLVFDGCAIDRECSAAHPDLRKRFAQLVATAERKPLPLGLKESATGGRPVEVRGAQVVEALYNALHDPERIPLLPRIISRAAAGDYSELTPLVEDSLGPSTMSWGLRLSVWCSEETPFEDPKRIAAQRSPALGLGGVDEGTASMETCRVWNVAPVPAEENTPVKSDVPTLIFAGEFDPDTPPDWGRQLLESMPQARYVELRGYSHGASFNRCGGQVTMAFLRDPKGPLPLDCVLQLRGADFGKSAAAP</sequence>
<dbReference type="GO" id="GO:0016787">
    <property type="term" value="F:hydrolase activity"/>
    <property type="evidence" value="ECO:0007669"/>
    <property type="project" value="UniProtKB-KW"/>
</dbReference>
<protein>
    <submittedName>
        <fullName evidence="4">Alpha/beta hydrolase</fullName>
    </submittedName>
</protein>
<dbReference type="InterPro" id="IPR013595">
    <property type="entry name" value="Pept_S33_TAP-like_C"/>
</dbReference>
<accession>A0A540X131</accession>
<dbReference type="RefSeq" id="WP_141643323.1">
    <property type="nucleotide sequence ID" value="NZ_VIFM01000054.1"/>
</dbReference>
<dbReference type="Proteomes" id="UP000315369">
    <property type="component" value="Unassembled WGS sequence"/>
</dbReference>
<dbReference type="SUPFAM" id="SSF53474">
    <property type="entry name" value="alpha/beta-Hydrolases"/>
    <property type="match status" value="1"/>
</dbReference>
<evidence type="ECO:0000256" key="1">
    <source>
        <dbReference type="ARBA" id="ARBA00010088"/>
    </source>
</evidence>
<dbReference type="InterPro" id="IPR029058">
    <property type="entry name" value="AB_hydrolase_fold"/>
</dbReference>
<name>A0A540X131_9BACT</name>
<keyword evidence="2 4" id="KW-0378">Hydrolase</keyword>
<comment type="caution">
    <text evidence="4">The sequence shown here is derived from an EMBL/GenBank/DDBJ whole genome shotgun (WGS) entry which is preliminary data.</text>
</comment>
<evidence type="ECO:0000313" key="5">
    <source>
        <dbReference type="Proteomes" id="UP000315369"/>
    </source>
</evidence>
<dbReference type="EMBL" id="VIFM01000054">
    <property type="protein sequence ID" value="TQF14956.1"/>
    <property type="molecule type" value="Genomic_DNA"/>
</dbReference>
<proteinExistence type="inferred from homology"/>
<dbReference type="PANTHER" id="PTHR43248:SF25">
    <property type="entry name" value="AB HYDROLASE-1 DOMAIN-CONTAINING PROTEIN-RELATED"/>
    <property type="match status" value="1"/>
</dbReference>
<dbReference type="Gene3D" id="3.40.50.1820">
    <property type="entry name" value="alpha/beta hydrolase"/>
    <property type="match status" value="1"/>
</dbReference>
<evidence type="ECO:0000259" key="3">
    <source>
        <dbReference type="Pfam" id="PF08386"/>
    </source>
</evidence>
<comment type="similarity">
    <text evidence="1">Belongs to the peptidase S33 family.</text>
</comment>
<evidence type="ECO:0000313" key="4">
    <source>
        <dbReference type="EMBL" id="TQF14956.1"/>
    </source>
</evidence>
<dbReference type="Pfam" id="PF08386">
    <property type="entry name" value="Abhydrolase_4"/>
    <property type="match status" value="1"/>
</dbReference>
<gene>
    <name evidence="4" type="ORF">FJV41_15840</name>
</gene>
<reference evidence="4 5" key="1">
    <citation type="submission" date="2019-06" db="EMBL/GenBank/DDBJ databases">
        <authorList>
            <person name="Livingstone P."/>
            <person name="Whitworth D."/>
        </authorList>
    </citation>
    <scope>NUCLEOTIDE SEQUENCE [LARGE SCALE GENOMIC DNA]</scope>
    <source>
        <strain evidence="4 5">AM401</strain>
    </source>
</reference>
<keyword evidence="5" id="KW-1185">Reference proteome</keyword>
<dbReference type="InterPro" id="IPR051601">
    <property type="entry name" value="Serine_prot/Carboxylest_S33"/>
</dbReference>
<dbReference type="OrthoDB" id="9796770at2"/>
<evidence type="ECO:0000256" key="2">
    <source>
        <dbReference type="ARBA" id="ARBA00022801"/>
    </source>
</evidence>
<organism evidence="4 5">
    <name type="scientific">Myxococcus llanfairpwllgwyngyllgogerychwyrndrobwllllantysiliogogogochensis</name>
    <dbReference type="NCBI Taxonomy" id="2590453"/>
    <lineage>
        <taxon>Bacteria</taxon>
        <taxon>Pseudomonadati</taxon>
        <taxon>Myxococcota</taxon>
        <taxon>Myxococcia</taxon>
        <taxon>Myxococcales</taxon>
        <taxon>Cystobacterineae</taxon>
        <taxon>Myxococcaceae</taxon>
        <taxon>Myxococcus</taxon>
    </lineage>
</organism>
<dbReference type="AlphaFoldDB" id="A0A540X131"/>
<dbReference type="PANTHER" id="PTHR43248">
    <property type="entry name" value="2-SUCCINYL-6-HYDROXY-2,4-CYCLOHEXADIENE-1-CARBOXYLATE SYNTHASE"/>
    <property type="match status" value="1"/>
</dbReference>
<feature type="domain" description="Peptidase S33 tripeptidyl aminopeptidase-like C-terminal" evidence="3">
    <location>
        <begin position="380"/>
        <end position="464"/>
    </location>
</feature>